<dbReference type="SUPFAM" id="SSF53098">
    <property type="entry name" value="Ribonuclease H-like"/>
    <property type="match status" value="1"/>
</dbReference>
<feature type="region of interest" description="Disordered" evidence="1">
    <location>
        <begin position="1"/>
        <end position="24"/>
    </location>
</feature>
<dbReference type="Pfam" id="PF07727">
    <property type="entry name" value="RVT_2"/>
    <property type="match status" value="1"/>
</dbReference>
<dbReference type="InterPro" id="IPR043502">
    <property type="entry name" value="DNA/RNA_pol_sf"/>
</dbReference>
<dbReference type="PANTHER" id="PTHR11439">
    <property type="entry name" value="GAG-POL-RELATED RETROTRANSPOSON"/>
    <property type="match status" value="1"/>
</dbReference>
<protein>
    <submittedName>
        <fullName evidence="4">Retrovirus-related Pol polyprotein from transposon RE2</fullName>
    </submittedName>
</protein>
<evidence type="ECO:0000259" key="2">
    <source>
        <dbReference type="Pfam" id="PF07727"/>
    </source>
</evidence>
<dbReference type="InterPro" id="IPR012337">
    <property type="entry name" value="RNaseH-like_sf"/>
</dbReference>
<feature type="domain" description="Retroviral polymerase SH3-like" evidence="3">
    <location>
        <begin position="60"/>
        <end position="91"/>
    </location>
</feature>
<dbReference type="SUPFAM" id="SSF56672">
    <property type="entry name" value="DNA/RNA polymerases"/>
    <property type="match status" value="1"/>
</dbReference>
<evidence type="ECO:0000313" key="5">
    <source>
        <dbReference type="Proteomes" id="UP000288805"/>
    </source>
</evidence>
<evidence type="ECO:0000259" key="3">
    <source>
        <dbReference type="Pfam" id="PF25597"/>
    </source>
</evidence>
<dbReference type="InterPro" id="IPR057670">
    <property type="entry name" value="SH3_retrovirus"/>
</dbReference>
<dbReference type="Gene3D" id="3.30.420.10">
    <property type="entry name" value="Ribonuclease H-like superfamily/Ribonuclease H"/>
    <property type="match status" value="1"/>
</dbReference>
<feature type="compositionally biased region" description="Polar residues" evidence="1">
    <location>
        <begin position="8"/>
        <end position="20"/>
    </location>
</feature>
<dbReference type="AlphaFoldDB" id="A0A438FZA0"/>
<dbReference type="Pfam" id="PF25597">
    <property type="entry name" value="SH3_retrovirus"/>
    <property type="match status" value="1"/>
</dbReference>
<accession>A0A438FZA0</accession>
<proteinExistence type="predicted"/>
<sequence length="472" mass="52781">MSHHGILHQSSCAHTPQQNGVAERKNRHLVETARTLLLHSHVPFRFWGDAVLTACYLINRQLSAKAMKCLFLGYSRLQKGYRCYSLETHRYAPSTTSGLSLSPRIVAPLPFPEAPTDSLPIPSASLPRLCLLLMTYPLLFGKSTHEALPHPGWRQGMVDEMAALHSNGTWILLFYPLVDRLKARLVAKGYTQVYGSDYGDTFSPVAKIASVRLLLSMAAMCSWPLYQLDIKNVFLHGDLAEEVYMEQPPGFVAQGESGLVCRLRRSLYGLKQSPRAWKYALDILEETGMLDCKPVDTPMDPNVKLVPGQGEPLGDPGGYRRLVGKLNYLTITRSDISFPYTRPSVLYENRGHTQVVGYTDADWAGSPTDRRSTSGYCVLLEELRFGKDEQMKLICDNQAALHIASNPVFHERTKHIEVDCHFIREKIASGCVATSFVNSNDQLADIFTKSLRGPRIKYICNKLGAYDVYAPA</sequence>
<evidence type="ECO:0000313" key="4">
    <source>
        <dbReference type="EMBL" id="RVW65303.1"/>
    </source>
</evidence>
<dbReference type="PANTHER" id="PTHR11439:SF484">
    <property type="entry name" value="REVERSE TRANSCRIPTASE TY1_COPIA-TYPE DOMAIN-CONTAINING PROTEIN"/>
    <property type="match status" value="1"/>
</dbReference>
<dbReference type="Proteomes" id="UP000288805">
    <property type="component" value="Unassembled WGS sequence"/>
</dbReference>
<dbReference type="InterPro" id="IPR013103">
    <property type="entry name" value="RVT_2"/>
</dbReference>
<name>A0A438FZA0_VITVI</name>
<organism evidence="4 5">
    <name type="scientific">Vitis vinifera</name>
    <name type="common">Grape</name>
    <dbReference type="NCBI Taxonomy" id="29760"/>
    <lineage>
        <taxon>Eukaryota</taxon>
        <taxon>Viridiplantae</taxon>
        <taxon>Streptophyta</taxon>
        <taxon>Embryophyta</taxon>
        <taxon>Tracheophyta</taxon>
        <taxon>Spermatophyta</taxon>
        <taxon>Magnoliopsida</taxon>
        <taxon>eudicotyledons</taxon>
        <taxon>Gunneridae</taxon>
        <taxon>Pentapetalae</taxon>
        <taxon>rosids</taxon>
        <taxon>Vitales</taxon>
        <taxon>Vitaceae</taxon>
        <taxon>Viteae</taxon>
        <taxon>Vitis</taxon>
    </lineage>
</organism>
<dbReference type="GO" id="GO:0003676">
    <property type="term" value="F:nucleic acid binding"/>
    <property type="evidence" value="ECO:0007669"/>
    <property type="project" value="InterPro"/>
</dbReference>
<dbReference type="InterPro" id="IPR036397">
    <property type="entry name" value="RNaseH_sf"/>
</dbReference>
<reference evidence="4 5" key="1">
    <citation type="journal article" date="2018" name="PLoS Genet.">
        <title>Population sequencing reveals clonal diversity and ancestral inbreeding in the grapevine cultivar Chardonnay.</title>
        <authorList>
            <person name="Roach M.J."/>
            <person name="Johnson D.L."/>
            <person name="Bohlmann J."/>
            <person name="van Vuuren H.J."/>
            <person name="Jones S.J."/>
            <person name="Pretorius I.S."/>
            <person name="Schmidt S.A."/>
            <person name="Borneman A.R."/>
        </authorList>
    </citation>
    <scope>NUCLEOTIDE SEQUENCE [LARGE SCALE GENOMIC DNA]</scope>
    <source>
        <strain evidence="5">cv. Chardonnay</strain>
        <tissue evidence="4">Leaf</tissue>
    </source>
</reference>
<dbReference type="CDD" id="cd09272">
    <property type="entry name" value="RNase_HI_RT_Ty1"/>
    <property type="match status" value="1"/>
</dbReference>
<evidence type="ECO:0000256" key="1">
    <source>
        <dbReference type="SAM" id="MobiDB-lite"/>
    </source>
</evidence>
<dbReference type="EMBL" id="QGNW01000690">
    <property type="protein sequence ID" value="RVW65303.1"/>
    <property type="molecule type" value="Genomic_DNA"/>
</dbReference>
<comment type="caution">
    <text evidence="4">The sequence shown here is derived from an EMBL/GenBank/DDBJ whole genome shotgun (WGS) entry which is preliminary data.</text>
</comment>
<feature type="domain" description="Reverse transcriptase Ty1/copia-type" evidence="2">
    <location>
        <begin position="180"/>
        <end position="283"/>
    </location>
</feature>
<gene>
    <name evidence="4" type="primary">RE2_828</name>
    <name evidence="4" type="ORF">CK203_049569</name>
</gene>